<feature type="transmembrane region" description="Helical" evidence="11">
    <location>
        <begin position="171"/>
        <end position="189"/>
    </location>
</feature>
<dbReference type="InterPro" id="IPR038770">
    <property type="entry name" value="Na+/solute_symporter_sf"/>
</dbReference>
<dbReference type="AlphaFoldDB" id="A0A061DVZ5"/>
<dbReference type="PANTHER" id="PTHR32468:SF74">
    <property type="entry name" value="CATION_H(+) ANTIPORTER 21-RELATED"/>
    <property type="match status" value="1"/>
</dbReference>
<evidence type="ECO:0000256" key="6">
    <source>
        <dbReference type="ARBA" id="ARBA00022989"/>
    </source>
</evidence>
<dbReference type="Proteomes" id="UP000026915">
    <property type="component" value="Chromosome 1"/>
</dbReference>
<dbReference type="GO" id="GO:0016020">
    <property type="term" value="C:membrane"/>
    <property type="evidence" value="ECO:0007669"/>
    <property type="project" value="UniProtKB-SubCell"/>
</dbReference>
<dbReference type="OrthoDB" id="2687058at2759"/>
<feature type="compositionally biased region" description="Polar residues" evidence="10">
    <location>
        <begin position="819"/>
        <end position="828"/>
    </location>
</feature>
<dbReference type="eggNOG" id="KOG1650">
    <property type="taxonomic scope" value="Eukaryota"/>
</dbReference>
<evidence type="ECO:0000256" key="7">
    <source>
        <dbReference type="ARBA" id="ARBA00023065"/>
    </source>
</evidence>
<feature type="transmembrane region" description="Helical" evidence="11">
    <location>
        <begin position="283"/>
        <end position="315"/>
    </location>
</feature>
<feature type="transmembrane region" description="Helical" evidence="11">
    <location>
        <begin position="238"/>
        <end position="262"/>
    </location>
</feature>
<keyword evidence="7" id="KW-0406">Ion transport</keyword>
<dbReference type="OMA" id="HTCSREK"/>
<dbReference type="KEGG" id="tcc:18614559"/>
<feature type="domain" description="Cation/H(+) antiporter C-terminal" evidence="14">
    <location>
        <begin position="645"/>
        <end position="806"/>
    </location>
</feature>
<protein>
    <submittedName>
        <fullName evidence="15">Cation proton exchanger</fullName>
    </submittedName>
</protein>
<dbReference type="Gramene" id="Tc01v2_t034020.1">
    <property type="protein sequence ID" value="Tc01v2_p034020.1"/>
    <property type="gene ID" value="Tc01v2_g034020"/>
</dbReference>
<accession>A0A061DVZ5</accession>
<evidence type="ECO:0000259" key="13">
    <source>
        <dbReference type="Pfam" id="PF23256"/>
    </source>
</evidence>
<evidence type="ECO:0000256" key="10">
    <source>
        <dbReference type="SAM" id="MobiDB-lite"/>
    </source>
</evidence>
<dbReference type="Gene3D" id="1.20.1530.20">
    <property type="match status" value="1"/>
</dbReference>
<keyword evidence="8 11" id="KW-0472">Membrane</keyword>
<feature type="domain" description="Cation/H(+) antiporter central" evidence="13">
    <location>
        <begin position="497"/>
        <end position="631"/>
    </location>
</feature>
<proteinExistence type="inferred from homology"/>
<dbReference type="GO" id="GO:0006813">
    <property type="term" value="P:potassium ion transport"/>
    <property type="evidence" value="ECO:0007669"/>
    <property type="project" value="UniProtKB-KW"/>
</dbReference>
<keyword evidence="4 11" id="KW-0812">Transmembrane</keyword>
<dbReference type="Pfam" id="PF23256">
    <property type="entry name" value="CHX17_2nd"/>
    <property type="match status" value="1"/>
</dbReference>
<dbReference type="Gramene" id="EOX96582">
    <property type="protein sequence ID" value="EOX96582"/>
    <property type="gene ID" value="TCM_005807"/>
</dbReference>
<evidence type="ECO:0000256" key="2">
    <source>
        <dbReference type="ARBA" id="ARBA00022448"/>
    </source>
</evidence>
<evidence type="ECO:0000256" key="8">
    <source>
        <dbReference type="ARBA" id="ARBA00023136"/>
    </source>
</evidence>
<dbReference type="GO" id="GO:0006885">
    <property type="term" value="P:regulation of pH"/>
    <property type="evidence" value="ECO:0000318"/>
    <property type="project" value="GO_Central"/>
</dbReference>
<name>A0A061DVZ5_THECC</name>
<keyword evidence="16" id="KW-1185">Reference proteome</keyword>
<feature type="transmembrane region" description="Helical" evidence="11">
    <location>
        <begin position="422"/>
        <end position="444"/>
    </location>
</feature>
<evidence type="ECO:0000313" key="16">
    <source>
        <dbReference type="Proteomes" id="UP000026915"/>
    </source>
</evidence>
<dbReference type="InParanoid" id="A0A061DVZ5"/>
<organism evidence="15 16">
    <name type="scientific">Theobroma cacao</name>
    <name type="common">Cacao</name>
    <name type="synonym">Cocoa</name>
    <dbReference type="NCBI Taxonomy" id="3641"/>
    <lineage>
        <taxon>Eukaryota</taxon>
        <taxon>Viridiplantae</taxon>
        <taxon>Streptophyta</taxon>
        <taxon>Embryophyta</taxon>
        <taxon>Tracheophyta</taxon>
        <taxon>Spermatophyta</taxon>
        <taxon>Magnoliopsida</taxon>
        <taxon>eudicotyledons</taxon>
        <taxon>Gunneridae</taxon>
        <taxon>Pentapetalae</taxon>
        <taxon>rosids</taxon>
        <taxon>malvids</taxon>
        <taxon>Malvales</taxon>
        <taxon>Malvaceae</taxon>
        <taxon>Byttnerioideae</taxon>
        <taxon>Theobroma</taxon>
    </lineage>
</organism>
<reference evidence="15 16" key="1">
    <citation type="journal article" date="2013" name="Genome Biol.">
        <title>The genome sequence of the most widely cultivated cacao type and its use to identify candidate genes regulating pod color.</title>
        <authorList>
            <person name="Motamayor J.C."/>
            <person name="Mockaitis K."/>
            <person name="Schmutz J."/>
            <person name="Haiminen N."/>
            <person name="Iii D.L."/>
            <person name="Cornejo O."/>
            <person name="Findley S.D."/>
            <person name="Zheng P."/>
            <person name="Utro F."/>
            <person name="Royaert S."/>
            <person name="Saski C."/>
            <person name="Jenkins J."/>
            <person name="Podicheti R."/>
            <person name="Zhao M."/>
            <person name="Scheffler B.E."/>
            <person name="Stack J.C."/>
            <person name="Feltus F.A."/>
            <person name="Mustiga G.M."/>
            <person name="Amores F."/>
            <person name="Phillips W."/>
            <person name="Marelli J.P."/>
            <person name="May G.D."/>
            <person name="Shapiro H."/>
            <person name="Ma J."/>
            <person name="Bustamante C.D."/>
            <person name="Schnell R.J."/>
            <person name="Main D."/>
            <person name="Gilbert D."/>
            <person name="Parida L."/>
            <person name="Kuhn D.N."/>
        </authorList>
    </citation>
    <scope>NUCLEOTIDE SEQUENCE [LARGE SCALE GENOMIC DNA]</scope>
    <source>
        <strain evidence="16">cv. Matina 1-6</strain>
    </source>
</reference>
<keyword evidence="2" id="KW-0813">Transport</keyword>
<dbReference type="InterPro" id="IPR057290">
    <property type="entry name" value="CHX17_C"/>
</dbReference>
<keyword evidence="3" id="KW-0633">Potassium transport</keyword>
<dbReference type="GO" id="GO:0098662">
    <property type="term" value="P:inorganic cation transmembrane transport"/>
    <property type="evidence" value="ECO:0000318"/>
    <property type="project" value="GO_Central"/>
</dbReference>
<dbReference type="GO" id="GO:1902600">
    <property type="term" value="P:proton transmembrane transport"/>
    <property type="evidence" value="ECO:0007669"/>
    <property type="project" value="InterPro"/>
</dbReference>
<keyword evidence="6 11" id="KW-1133">Transmembrane helix</keyword>
<dbReference type="GO" id="GO:0012505">
    <property type="term" value="C:endomembrane system"/>
    <property type="evidence" value="ECO:0000318"/>
    <property type="project" value="GO_Central"/>
</dbReference>
<dbReference type="GO" id="GO:0015297">
    <property type="term" value="F:antiporter activity"/>
    <property type="evidence" value="ECO:0007669"/>
    <property type="project" value="InterPro"/>
</dbReference>
<evidence type="ECO:0000259" key="14">
    <source>
        <dbReference type="Pfam" id="PF23259"/>
    </source>
</evidence>
<evidence type="ECO:0000256" key="5">
    <source>
        <dbReference type="ARBA" id="ARBA00022958"/>
    </source>
</evidence>
<evidence type="ECO:0000259" key="12">
    <source>
        <dbReference type="Pfam" id="PF00999"/>
    </source>
</evidence>
<evidence type="ECO:0000256" key="3">
    <source>
        <dbReference type="ARBA" id="ARBA00022538"/>
    </source>
</evidence>
<comment type="similarity">
    <text evidence="9">Belongs to the monovalent cation:proton antiporter 2 (CPA2) transporter (TC 2.A.37) family. CHX (TC 2.A.37.4) subfamily.</text>
</comment>
<feature type="region of interest" description="Disordered" evidence="10">
    <location>
        <begin position="804"/>
        <end position="828"/>
    </location>
</feature>
<feature type="transmembrane region" description="Helical" evidence="11">
    <location>
        <begin position="142"/>
        <end position="165"/>
    </location>
</feature>
<dbReference type="HOGENOM" id="CLU_005126_6_2_1"/>
<dbReference type="InterPro" id="IPR057291">
    <property type="entry name" value="CHX17_2nd"/>
</dbReference>
<dbReference type="PANTHER" id="PTHR32468">
    <property type="entry name" value="CATION/H + ANTIPORTER"/>
    <property type="match status" value="1"/>
</dbReference>
<comment type="subcellular location">
    <subcellularLocation>
        <location evidence="1">Membrane</location>
        <topology evidence="1">Multi-pass membrane protein</topology>
    </subcellularLocation>
</comment>
<feature type="transmembrane region" description="Helical" evidence="11">
    <location>
        <begin position="391"/>
        <end position="410"/>
    </location>
</feature>
<dbReference type="InterPro" id="IPR006153">
    <property type="entry name" value="Cation/H_exchanger_TM"/>
</dbReference>
<keyword evidence="5" id="KW-0630">Potassium</keyword>
<feature type="transmembrane region" description="Helical" evidence="11">
    <location>
        <begin position="47"/>
        <end position="65"/>
    </location>
</feature>
<evidence type="ECO:0000313" key="15">
    <source>
        <dbReference type="EMBL" id="EOX96582.1"/>
    </source>
</evidence>
<feature type="domain" description="Cation/H+ exchanger transmembrane" evidence="12">
    <location>
        <begin position="59"/>
        <end position="441"/>
    </location>
</feature>
<feature type="transmembrane region" description="Helical" evidence="11">
    <location>
        <begin position="359"/>
        <end position="384"/>
    </location>
</feature>
<evidence type="ECO:0000256" key="4">
    <source>
        <dbReference type="ARBA" id="ARBA00022692"/>
    </source>
</evidence>
<dbReference type="EMBL" id="CM001879">
    <property type="protein sequence ID" value="EOX96582.1"/>
    <property type="molecule type" value="Genomic_DNA"/>
</dbReference>
<dbReference type="Pfam" id="PF00999">
    <property type="entry name" value="Na_H_Exchanger"/>
    <property type="match status" value="1"/>
</dbReference>
<gene>
    <name evidence="15" type="ORF">TCM_005807</name>
</gene>
<dbReference type="Pfam" id="PF23259">
    <property type="entry name" value="CHX17_C"/>
    <property type="match status" value="1"/>
</dbReference>
<evidence type="ECO:0000256" key="9">
    <source>
        <dbReference type="ARBA" id="ARBA00038341"/>
    </source>
</evidence>
<sequence>MAHKPEVFMRGKYKIFFGMNNEFRICYNDTRPLTDNYWQSVNPVVKFVPTFMLQFTIIILFSRVLMLFLRPLRQPRFVAEILAGIVLGPSALGDTNWVSNNITPFEAVLCMETMANLGVTFYMFLVGLEMDLTPIRRIGKTALSIAIAGIILPMSAGAGLYYLVWEKQKQRAPFIGAFFWAIALSVTSFPDLARMLSDLKLMYTDLGKTALTAAAVSDVSSWFLLVGTISLINAHEKLHVAIPVILSMTAFWFMMRPLIAWLMKQAAASKETSTEGKYSDKHVYLILSGVVFCGYFTELCGAHSIFGAFMFGLMIPSGELGTTIMDKIEEFVVGILLPPTFLVTGMRTNLLYMFADFPLGLALLVILLACSAKIVSTLLVCLYFKCPKRDSLALGVLMNTKGVLVLIVLNEGRNMKGFDQQTFSWIVSALLIMTIIICPIVSFTHKSARHLKQYYHRNLQKSKDAPLRILACVYSTRNLSGLINLLQISNATRRSPITVFAVHLVELTGRATAMLIFHDKHKEADVGKNATREKAEAEQIVSAFESFENDNHAATVQPLTAVSPYDTMHEDVSNFALDKHANIILIPFHKQPSADGGWTDENLQHKQVNQNLLASAPCTIGLLVDRGLTSSVCSESQNGRLECRIAMLFVEGPDDREALAYAWRMVGTPGLNLTVVRFLPGKDVYDMSENAAEDDESGIFTAMFEREKEKQFDDDYVNEFRFRTMHDKSVAYIEKQVNSGDQIVSIVTSDYNNFDLYIVGRGHGTISPLTSGLSNWSDFPELGPLGETLVSTDFESPTSVLVVQQSAPPPSGSKRFGSSAPSTGIFGNSMQSAVDTFVNHRRSDDDY</sequence>
<feature type="transmembrane region" description="Helical" evidence="11">
    <location>
        <begin position="113"/>
        <end position="130"/>
    </location>
</feature>
<evidence type="ECO:0000256" key="11">
    <source>
        <dbReference type="SAM" id="Phobius"/>
    </source>
</evidence>
<evidence type="ECO:0000256" key="1">
    <source>
        <dbReference type="ARBA" id="ARBA00004141"/>
    </source>
</evidence>
<dbReference type="InterPro" id="IPR050794">
    <property type="entry name" value="CPA2_transporter"/>
</dbReference>